<dbReference type="EMBL" id="EU100883">
    <property type="protein sequence ID" value="ABU96913.1"/>
    <property type="molecule type" value="Genomic_DNA"/>
</dbReference>
<dbReference type="Proteomes" id="UP000001132">
    <property type="component" value="Segment"/>
</dbReference>
<reference evidence="1 2" key="1">
    <citation type="journal article" date="2008" name="J. Mol. Biol.">
        <title>Genome comparison and proteomic characterization of Thermus thermophilus bacteriophages P23-45 and P74-26: siphoviruses with triplex-forming sequences and the longest known tails.</title>
        <authorList>
            <person name="Minakhin L."/>
            <person name="Goel M."/>
            <person name="Berdygulova Z."/>
            <person name="Ramanculov E."/>
            <person name="Florens L."/>
            <person name="Glazko G."/>
            <person name="Karamychev V.N."/>
            <person name="Slesarev A.I."/>
            <person name="Kozyavkin S.A."/>
            <person name="Khromov I."/>
            <person name="Ackermann H.W."/>
            <person name="Washburn M."/>
            <person name="Mushegian A."/>
            <person name="Severinov K."/>
        </authorList>
    </citation>
    <scope>NUCLEOTIDE SEQUENCE</scope>
</reference>
<organismHost>
    <name type="scientific">Thermus thermophilus</name>
    <dbReference type="NCBI Taxonomy" id="274"/>
</organismHost>
<evidence type="ECO:0000313" key="1">
    <source>
        <dbReference type="EMBL" id="ABU96913.1"/>
    </source>
</evidence>
<name>A7XXB2_BP234</name>
<dbReference type="RefSeq" id="YP_001467933.1">
    <property type="nucleotide sequence ID" value="NC_009803.1"/>
</dbReference>
<protein>
    <submittedName>
        <fullName evidence="1">Uncharacterized protein</fullName>
    </submittedName>
</protein>
<dbReference type="GeneID" id="5600519"/>
<sequence>MNAREAIAAGLRFYQRVGRAPRREDFRPKHKARWEAILGFELPGEYTIKKEFGGFNNYIRAMGLSLNVANDVEEVENASLRHVLEVYPNAQLVKSEQSVYDLEIGQERVEVKGTQLSIRNDNGAMHFSWRLHNRIFSKLVDRVILVGLDKDLNPLVRLEFKGSGLRLLDNKDTLTVYADALLGGHSKYKPYITWIAPIAGDLSQYARVSKARL</sequence>
<evidence type="ECO:0000313" key="2">
    <source>
        <dbReference type="Proteomes" id="UP000001132"/>
    </source>
</evidence>
<accession>A7XXB2</accession>
<keyword evidence="2" id="KW-1185">Reference proteome</keyword>
<gene>
    <name evidence="1" type="ORF">P23p80</name>
</gene>
<proteinExistence type="predicted"/>
<organism evidence="1 2">
    <name type="scientific">Thermus virus P23-45</name>
    <name type="common">Thermus thermophilus phage P23-45</name>
    <dbReference type="NCBI Taxonomy" id="2914006"/>
    <lineage>
        <taxon>Viruses</taxon>
        <taxon>Duplodnaviria</taxon>
        <taxon>Heunggongvirae</taxon>
        <taxon>Uroviricota</taxon>
        <taxon>Caudoviricetes</taxon>
        <taxon>Oshimavirus</taxon>
        <taxon>Oshimavirus P2345</taxon>
    </lineage>
</organism>
<dbReference type="KEGG" id="vg:5600519"/>